<evidence type="ECO:0000259" key="13">
    <source>
        <dbReference type="PROSITE" id="PS51352"/>
    </source>
</evidence>
<proteinExistence type="inferred from homology"/>
<evidence type="ECO:0000256" key="12">
    <source>
        <dbReference type="SAM" id="SignalP"/>
    </source>
</evidence>
<dbReference type="InterPro" id="IPR005788">
    <property type="entry name" value="PDI_thioredoxin-like_dom"/>
</dbReference>
<dbReference type="InterPro" id="IPR036249">
    <property type="entry name" value="Thioredoxin-like_sf"/>
</dbReference>
<dbReference type="FunFam" id="3.40.30.10:FF:000032">
    <property type="entry name" value="Protein disulfide-isomerase A6 homolog"/>
    <property type="match status" value="1"/>
</dbReference>
<feature type="region of interest" description="Disordered" evidence="11">
    <location>
        <begin position="400"/>
        <end position="420"/>
    </location>
</feature>
<dbReference type="Gene3D" id="3.40.30.10">
    <property type="entry name" value="Glutaredoxin"/>
    <property type="match status" value="3"/>
</dbReference>
<keyword evidence="9" id="KW-0676">Redox-active center</keyword>
<organism evidence="14 15">
    <name type="scientific">Bemisia tabaci</name>
    <name type="common">Sweetpotato whitefly</name>
    <name type="synonym">Aleurodes tabaci</name>
    <dbReference type="NCBI Taxonomy" id="7038"/>
    <lineage>
        <taxon>Eukaryota</taxon>
        <taxon>Metazoa</taxon>
        <taxon>Ecdysozoa</taxon>
        <taxon>Arthropoda</taxon>
        <taxon>Hexapoda</taxon>
        <taxon>Insecta</taxon>
        <taxon>Pterygota</taxon>
        <taxon>Neoptera</taxon>
        <taxon>Paraneoptera</taxon>
        <taxon>Hemiptera</taxon>
        <taxon>Sternorrhyncha</taxon>
        <taxon>Aleyrodoidea</taxon>
        <taxon>Aleyrodidae</taxon>
        <taxon>Aleyrodinae</taxon>
        <taxon>Bemisia</taxon>
    </lineage>
</organism>
<evidence type="ECO:0000313" key="15">
    <source>
        <dbReference type="Proteomes" id="UP001152759"/>
    </source>
</evidence>
<dbReference type="EMBL" id="OU963865">
    <property type="protein sequence ID" value="CAH0389337.1"/>
    <property type="molecule type" value="Genomic_DNA"/>
</dbReference>
<keyword evidence="15" id="KW-1185">Reference proteome</keyword>
<dbReference type="NCBIfam" id="TIGR01126">
    <property type="entry name" value="pdi_dom"/>
    <property type="match status" value="2"/>
</dbReference>
<dbReference type="PANTHER" id="PTHR45815">
    <property type="entry name" value="PROTEIN DISULFIDE-ISOMERASE A6"/>
    <property type="match status" value="1"/>
</dbReference>
<evidence type="ECO:0000256" key="5">
    <source>
        <dbReference type="ARBA" id="ARBA00022737"/>
    </source>
</evidence>
<protein>
    <recommendedName>
        <fullName evidence="3">protein disulfide-isomerase</fullName>
        <ecNumber evidence="3">5.3.4.1</ecNumber>
    </recommendedName>
</protein>
<dbReference type="GO" id="GO:0003756">
    <property type="term" value="F:protein disulfide isomerase activity"/>
    <property type="evidence" value="ECO:0007669"/>
    <property type="project" value="UniProtKB-EC"/>
</dbReference>
<feature type="signal peptide" evidence="12">
    <location>
        <begin position="1"/>
        <end position="16"/>
    </location>
</feature>
<evidence type="ECO:0000256" key="11">
    <source>
        <dbReference type="SAM" id="MobiDB-lite"/>
    </source>
</evidence>
<dbReference type="PANTHER" id="PTHR45815:SF3">
    <property type="entry name" value="PROTEIN DISULFIDE-ISOMERASE A6"/>
    <property type="match status" value="1"/>
</dbReference>
<evidence type="ECO:0000313" key="14">
    <source>
        <dbReference type="EMBL" id="CAH0389337.1"/>
    </source>
</evidence>
<dbReference type="PRINTS" id="PR00421">
    <property type="entry name" value="THIOREDOXIN"/>
</dbReference>
<dbReference type="InterPro" id="IPR017937">
    <property type="entry name" value="Thioredoxin_CS"/>
</dbReference>
<feature type="domain" description="Thioredoxin" evidence="13">
    <location>
        <begin position="11"/>
        <end position="129"/>
    </location>
</feature>
<comment type="similarity">
    <text evidence="2 10">Belongs to the protein disulfide isomerase family.</text>
</comment>
<dbReference type="SUPFAM" id="SSF52833">
    <property type="entry name" value="Thioredoxin-like"/>
    <property type="match status" value="3"/>
</dbReference>
<dbReference type="AlphaFoldDB" id="A0A9P0ADP1"/>
<evidence type="ECO:0000256" key="3">
    <source>
        <dbReference type="ARBA" id="ARBA00012723"/>
    </source>
</evidence>
<evidence type="ECO:0000256" key="9">
    <source>
        <dbReference type="ARBA" id="ARBA00023284"/>
    </source>
</evidence>
<keyword evidence="7" id="KW-1015">Disulfide bond</keyword>
<dbReference type="Proteomes" id="UP001152759">
    <property type="component" value="Chromosome 4"/>
</dbReference>
<keyword evidence="6" id="KW-0256">Endoplasmic reticulum</keyword>
<sequence length="432" mass="47168">MYLLICFAFLFKAGHALYPSNSDVIDLTERNFDELVTKSDSLWIVEFYAPWCGHCQQFVPEYAKAAKALKGIVKVGGVDADQHKGLAARFSVQGFPTVKIFDKKSSPTDYQGARQARAIVDQALETLKSKAYTQLTGKPSSGGSGGKTKGNPADVIELTDANFDKLVLNSEDIWLVEFYAPWCGHCKNLAPHWADAATQLKGKVKLGALDATVHQRKASEYNVRGYPSIKYFAGGKKDSSSAEDYSGGRTASDIVAFALEKHAENVPAPELVQVTSTSVVKSACEEHPLCIVAVLPHILDCQSECRNNYIKMLTSLGEKFKKKLWGWVWSEAGAQPDLEAALDIGGFGYPALAVLNAKKMKYSILRGSFSESGISEFLRDLSFGRGTTAPVKGAKLPDINSIDPWDGKDGELPPEEDIDLSDVELDDIKQDL</sequence>
<evidence type="ECO:0000256" key="6">
    <source>
        <dbReference type="ARBA" id="ARBA00022824"/>
    </source>
</evidence>
<dbReference type="GO" id="GO:0015035">
    <property type="term" value="F:protein-disulfide reductase activity"/>
    <property type="evidence" value="ECO:0007669"/>
    <property type="project" value="TreeGrafter"/>
</dbReference>
<evidence type="ECO:0000256" key="4">
    <source>
        <dbReference type="ARBA" id="ARBA00022729"/>
    </source>
</evidence>
<dbReference type="PROSITE" id="PS51352">
    <property type="entry name" value="THIOREDOXIN_2"/>
    <property type="match status" value="2"/>
</dbReference>
<evidence type="ECO:0000256" key="1">
    <source>
        <dbReference type="ARBA" id="ARBA00001182"/>
    </source>
</evidence>
<dbReference type="CDD" id="cd03001">
    <property type="entry name" value="PDI_a_P5"/>
    <property type="match status" value="2"/>
</dbReference>
<dbReference type="GO" id="GO:0034976">
    <property type="term" value="P:response to endoplasmic reticulum stress"/>
    <property type="evidence" value="ECO:0007669"/>
    <property type="project" value="TreeGrafter"/>
</dbReference>
<comment type="catalytic activity">
    <reaction evidence="1">
        <text>Catalyzes the rearrangement of -S-S- bonds in proteins.</text>
        <dbReference type="EC" id="5.3.4.1"/>
    </reaction>
</comment>
<name>A0A9P0ADP1_BEMTA</name>
<evidence type="ECO:0000256" key="8">
    <source>
        <dbReference type="ARBA" id="ARBA00023235"/>
    </source>
</evidence>
<feature type="domain" description="Thioredoxin" evidence="13">
    <location>
        <begin position="147"/>
        <end position="264"/>
    </location>
</feature>
<dbReference type="PROSITE" id="PS00194">
    <property type="entry name" value="THIOREDOXIN_1"/>
    <property type="match status" value="2"/>
</dbReference>
<gene>
    <name evidence="14" type="ORF">BEMITA_LOCUS8175</name>
</gene>
<keyword evidence="5" id="KW-0677">Repeat</keyword>
<reference evidence="14" key="1">
    <citation type="submission" date="2021-12" db="EMBL/GenBank/DDBJ databases">
        <authorList>
            <person name="King R."/>
        </authorList>
    </citation>
    <scope>NUCLEOTIDE SEQUENCE</scope>
</reference>
<dbReference type="CDD" id="cd02983">
    <property type="entry name" value="P5_C"/>
    <property type="match status" value="1"/>
</dbReference>
<keyword evidence="8" id="KW-0413">Isomerase</keyword>
<accession>A0A9P0ADP1</accession>
<dbReference type="OrthoDB" id="10264505at2759"/>
<dbReference type="EC" id="5.3.4.1" evidence="3"/>
<keyword evidence="4 12" id="KW-0732">Signal</keyword>
<dbReference type="GO" id="GO:0005788">
    <property type="term" value="C:endoplasmic reticulum lumen"/>
    <property type="evidence" value="ECO:0007669"/>
    <property type="project" value="TreeGrafter"/>
</dbReference>
<dbReference type="InterPro" id="IPR013766">
    <property type="entry name" value="Thioredoxin_domain"/>
</dbReference>
<dbReference type="KEGG" id="btab:109042439"/>
<dbReference type="Pfam" id="PF00085">
    <property type="entry name" value="Thioredoxin"/>
    <property type="match status" value="2"/>
</dbReference>
<evidence type="ECO:0000256" key="10">
    <source>
        <dbReference type="RuleBase" id="RU004208"/>
    </source>
</evidence>
<feature type="chain" id="PRO_5040125411" description="protein disulfide-isomerase" evidence="12">
    <location>
        <begin position="17"/>
        <end position="432"/>
    </location>
</feature>
<evidence type="ECO:0000256" key="2">
    <source>
        <dbReference type="ARBA" id="ARBA00006347"/>
    </source>
</evidence>
<evidence type="ECO:0000256" key="7">
    <source>
        <dbReference type="ARBA" id="ARBA00023157"/>
    </source>
</evidence>